<sequence>MKELQSVGAPFSIQRSSIGSTCAYFSESHLFPFPNSDNANPPTGELTLNRDGSGKEDLSQDTPAEITIKLAALNSVLRDERLMMRNQGQAFPGIPYQNLNALRPSQLQSYQLNHIGPMFNKPDRHSPHISSYMKLATSEGMIHHDSPSNRQLPRNMCRPPFQ</sequence>
<dbReference type="PANTHER" id="PTHR34802">
    <property type="entry name" value="CHORISMATE SYNTHASE"/>
    <property type="match status" value="1"/>
</dbReference>
<reference evidence="2 3" key="1">
    <citation type="journal article" date="2022" name="Nat. Genet.">
        <title>Improved pea reference genome and pan-genome highlight genomic features and evolutionary characteristics.</title>
        <authorList>
            <person name="Yang T."/>
            <person name="Liu R."/>
            <person name="Luo Y."/>
            <person name="Hu S."/>
            <person name="Wang D."/>
            <person name="Wang C."/>
            <person name="Pandey M.K."/>
            <person name="Ge S."/>
            <person name="Xu Q."/>
            <person name="Li N."/>
            <person name="Li G."/>
            <person name="Huang Y."/>
            <person name="Saxena R.K."/>
            <person name="Ji Y."/>
            <person name="Li M."/>
            <person name="Yan X."/>
            <person name="He Y."/>
            <person name="Liu Y."/>
            <person name="Wang X."/>
            <person name="Xiang C."/>
            <person name="Varshney R.K."/>
            <person name="Ding H."/>
            <person name="Gao S."/>
            <person name="Zong X."/>
        </authorList>
    </citation>
    <scope>NUCLEOTIDE SEQUENCE [LARGE SCALE GENOMIC DNA]</scope>
    <source>
        <strain evidence="2 3">cv. Zhongwan 6</strain>
    </source>
</reference>
<keyword evidence="3" id="KW-1185">Reference proteome</keyword>
<feature type="region of interest" description="Disordered" evidence="1">
    <location>
        <begin position="142"/>
        <end position="162"/>
    </location>
</feature>
<feature type="region of interest" description="Disordered" evidence="1">
    <location>
        <begin position="34"/>
        <end position="62"/>
    </location>
</feature>
<gene>
    <name evidence="2" type="ORF">KIW84_033532</name>
</gene>
<comment type="caution">
    <text evidence="2">The sequence shown here is derived from an EMBL/GenBank/DDBJ whole genome shotgun (WGS) entry which is preliminary data.</text>
</comment>
<evidence type="ECO:0000313" key="3">
    <source>
        <dbReference type="Proteomes" id="UP001058974"/>
    </source>
</evidence>
<evidence type="ECO:0000313" key="2">
    <source>
        <dbReference type="EMBL" id="KAI5428569.1"/>
    </source>
</evidence>
<dbReference type="Gramene" id="Psat03G0353200-T1">
    <property type="protein sequence ID" value="KAI5428569.1"/>
    <property type="gene ID" value="KIW84_033532"/>
</dbReference>
<dbReference type="Proteomes" id="UP001058974">
    <property type="component" value="Chromosome 3"/>
</dbReference>
<accession>A0A9D4XYT3</accession>
<dbReference type="EMBL" id="JAMSHJ010000003">
    <property type="protein sequence ID" value="KAI5428569.1"/>
    <property type="molecule type" value="Genomic_DNA"/>
</dbReference>
<dbReference type="AlphaFoldDB" id="A0A9D4XYT3"/>
<name>A0A9D4XYT3_PEA</name>
<evidence type="ECO:0000256" key="1">
    <source>
        <dbReference type="SAM" id="MobiDB-lite"/>
    </source>
</evidence>
<protein>
    <submittedName>
        <fullName evidence="2">Uncharacterized protein</fullName>
    </submittedName>
</protein>
<dbReference type="PANTHER" id="PTHR34802:SF1">
    <property type="entry name" value="CHORISMATE SYNTHASE"/>
    <property type="match status" value="1"/>
</dbReference>
<organism evidence="2 3">
    <name type="scientific">Pisum sativum</name>
    <name type="common">Garden pea</name>
    <name type="synonym">Lathyrus oleraceus</name>
    <dbReference type="NCBI Taxonomy" id="3888"/>
    <lineage>
        <taxon>Eukaryota</taxon>
        <taxon>Viridiplantae</taxon>
        <taxon>Streptophyta</taxon>
        <taxon>Embryophyta</taxon>
        <taxon>Tracheophyta</taxon>
        <taxon>Spermatophyta</taxon>
        <taxon>Magnoliopsida</taxon>
        <taxon>eudicotyledons</taxon>
        <taxon>Gunneridae</taxon>
        <taxon>Pentapetalae</taxon>
        <taxon>rosids</taxon>
        <taxon>fabids</taxon>
        <taxon>Fabales</taxon>
        <taxon>Fabaceae</taxon>
        <taxon>Papilionoideae</taxon>
        <taxon>50 kb inversion clade</taxon>
        <taxon>NPAAA clade</taxon>
        <taxon>Hologalegina</taxon>
        <taxon>IRL clade</taxon>
        <taxon>Fabeae</taxon>
        <taxon>Lathyrus</taxon>
    </lineage>
</organism>
<proteinExistence type="predicted"/>